<keyword evidence="1" id="KW-0812">Transmembrane</keyword>
<feature type="transmembrane region" description="Helical" evidence="1">
    <location>
        <begin position="6"/>
        <end position="30"/>
    </location>
</feature>
<proteinExistence type="predicted"/>
<evidence type="ECO:0000313" key="3">
    <source>
        <dbReference type="Proteomes" id="UP001168338"/>
    </source>
</evidence>
<feature type="transmembrane region" description="Helical" evidence="1">
    <location>
        <begin position="42"/>
        <end position="64"/>
    </location>
</feature>
<organism evidence="2 3">
    <name type="scientific">Methanoculleus frigidifontis</name>
    <dbReference type="NCBI Taxonomy" id="2584085"/>
    <lineage>
        <taxon>Archaea</taxon>
        <taxon>Methanobacteriati</taxon>
        <taxon>Methanobacteriota</taxon>
        <taxon>Stenosarchaea group</taxon>
        <taxon>Methanomicrobia</taxon>
        <taxon>Methanomicrobiales</taxon>
        <taxon>Methanomicrobiaceae</taxon>
        <taxon>Methanoculleus</taxon>
    </lineage>
</organism>
<dbReference type="Proteomes" id="UP001168338">
    <property type="component" value="Unassembled WGS sequence"/>
</dbReference>
<name>A0ABT8M8V3_9EURY</name>
<accession>A0ABT8M8V3</accession>
<dbReference type="RefSeq" id="WP_301663462.1">
    <property type="nucleotide sequence ID" value="NZ_VCYH01000003.1"/>
</dbReference>
<comment type="caution">
    <text evidence="2">The sequence shown here is derived from an EMBL/GenBank/DDBJ whole genome shotgun (WGS) entry which is preliminary data.</text>
</comment>
<reference evidence="2" key="1">
    <citation type="submission" date="2019-05" db="EMBL/GenBank/DDBJ databases">
        <title>Methanoculleus sp. FWC-SCC1, a methanogenic archaeon isolated from deep marine cold seep.</title>
        <authorList>
            <person name="Chen Y.-W."/>
            <person name="Chen S.-C."/>
            <person name="Teng N.-H."/>
            <person name="Lai M.-C."/>
        </authorList>
    </citation>
    <scope>NUCLEOTIDE SEQUENCE</scope>
    <source>
        <strain evidence="2">FWC-SCC1</strain>
    </source>
</reference>
<protein>
    <recommendedName>
        <fullName evidence="4">Yip1 domain-containing protein</fullName>
    </recommendedName>
</protein>
<feature type="transmembrane region" description="Helical" evidence="1">
    <location>
        <begin position="116"/>
        <end position="145"/>
    </location>
</feature>
<sequence>MNLSGAVIWLRQAAEALAFIMVLSVLLPLLFGSAAGIPAGRVLTLVGSTVILQANGAFTGAGLGMEPWEILVIMTLVALGAVLGIFAICDTFALTSKRVRTFLEKAEKSMQKFPWVSKYGAVSLIVLPALPVIGLYASVVIAWILRWNRFESVLFITIGWIGAVIFVLLLAFGFISLVF</sequence>
<gene>
    <name evidence="2" type="ORF">FGU65_05560</name>
</gene>
<evidence type="ECO:0008006" key="4">
    <source>
        <dbReference type="Google" id="ProtNLM"/>
    </source>
</evidence>
<feature type="transmembrane region" description="Helical" evidence="1">
    <location>
        <begin position="70"/>
        <end position="95"/>
    </location>
</feature>
<feature type="transmembrane region" description="Helical" evidence="1">
    <location>
        <begin position="157"/>
        <end position="178"/>
    </location>
</feature>
<dbReference type="InterPro" id="IPR009577">
    <property type="entry name" value="Sm_multidrug_ex"/>
</dbReference>
<evidence type="ECO:0000256" key="1">
    <source>
        <dbReference type="SAM" id="Phobius"/>
    </source>
</evidence>
<evidence type="ECO:0000313" key="2">
    <source>
        <dbReference type="EMBL" id="MDN7024362.1"/>
    </source>
</evidence>
<keyword evidence="1" id="KW-1133">Transmembrane helix</keyword>
<dbReference type="EMBL" id="VCYH01000003">
    <property type="protein sequence ID" value="MDN7024362.1"/>
    <property type="molecule type" value="Genomic_DNA"/>
</dbReference>
<dbReference type="Pfam" id="PF06695">
    <property type="entry name" value="Sm_multidrug_ex"/>
    <property type="match status" value="1"/>
</dbReference>
<keyword evidence="1" id="KW-0472">Membrane</keyword>
<keyword evidence="3" id="KW-1185">Reference proteome</keyword>